<gene>
    <name evidence="1" type="ORF">JG688_00016663</name>
</gene>
<proteinExistence type="predicted"/>
<keyword evidence="2" id="KW-1185">Reference proteome</keyword>
<protein>
    <submittedName>
        <fullName evidence="1">Uncharacterized protein</fullName>
    </submittedName>
</protein>
<dbReference type="AlphaFoldDB" id="A0A8J5IBY3"/>
<comment type="caution">
    <text evidence="1">The sequence shown here is derived from an EMBL/GenBank/DDBJ whole genome shotgun (WGS) entry which is preliminary data.</text>
</comment>
<evidence type="ECO:0000313" key="2">
    <source>
        <dbReference type="Proteomes" id="UP000709295"/>
    </source>
</evidence>
<accession>A0A8J5IBY3</accession>
<evidence type="ECO:0000313" key="1">
    <source>
        <dbReference type="EMBL" id="KAG6945241.1"/>
    </source>
</evidence>
<sequence>MGKLMYTVATSNQTPMHNQLPFKDSLGIGRFSQPFRQIGRRADQDQVWHKPPRVWQQFFLARMA</sequence>
<dbReference type="Proteomes" id="UP000709295">
    <property type="component" value="Unassembled WGS sequence"/>
</dbReference>
<dbReference type="EMBL" id="JAENGY010002156">
    <property type="protein sequence ID" value="KAG6945241.1"/>
    <property type="molecule type" value="Genomic_DNA"/>
</dbReference>
<name>A0A8J5IBY3_9STRA</name>
<reference evidence="1" key="1">
    <citation type="submission" date="2021-01" db="EMBL/GenBank/DDBJ databases">
        <title>Phytophthora aleatoria, a newly-described species from Pinus radiata is distinct from Phytophthora cactorum isolates based on comparative genomics.</title>
        <authorList>
            <person name="Mcdougal R."/>
            <person name="Panda P."/>
            <person name="Williams N."/>
            <person name="Studholme D.J."/>
        </authorList>
    </citation>
    <scope>NUCLEOTIDE SEQUENCE</scope>
    <source>
        <strain evidence="1">NZFS 4037</strain>
    </source>
</reference>
<organism evidence="1 2">
    <name type="scientific">Phytophthora aleatoria</name>
    <dbReference type="NCBI Taxonomy" id="2496075"/>
    <lineage>
        <taxon>Eukaryota</taxon>
        <taxon>Sar</taxon>
        <taxon>Stramenopiles</taxon>
        <taxon>Oomycota</taxon>
        <taxon>Peronosporomycetes</taxon>
        <taxon>Peronosporales</taxon>
        <taxon>Peronosporaceae</taxon>
        <taxon>Phytophthora</taxon>
    </lineage>
</organism>